<dbReference type="InterPro" id="IPR054071">
    <property type="entry name" value="PH_NF1"/>
</dbReference>
<dbReference type="SUPFAM" id="SSF48371">
    <property type="entry name" value="ARM repeat"/>
    <property type="match status" value="1"/>
</dbReference>
<dbReference type="PROSITE" id="PS00509">
    <property type="entry name" value="RAS_GTPASE_ACTIV_1"/>
    <property type="match status" value="1"/>
</dbReference>
<feature type="compositionally biased region" description="Low complexity" evidence="3">
    <location>
        <begin position="326"/>
        <end position="366"/>
    </location>
</feature>
<gene>
    <name evidence="5" type="ORF">SYNPS1DRAFT_26753</name>
</gene>
<dbReference type="Gene3D" id="1.10.506.10">
    <property type="entry name" value="GTPase Activation - p120gap, domain 1"/>
    <property type="match status" value="3"/>
</dbReference>
<keyword evidence="1" id="KW-0343">GTPase activation</keyword>
<dbReference type="GO" id="GO:0005096">
    <property type="term" value="F:GTPase activator activity"/>
    <property type="evidence" value="ECO:0007669"/>
    <property type="project" value="UniProtKB-KW"/>
</dbReference>
<name>A0A4V1J277_9FUNG</name>
<proteinExistence type="predicted"/>
<dbReference type="OrthoDB" id="28245at2759"/>
<feature type="compositionally biased region" description="Polar residues" evidence="3">
    <location>
        <begin position="380"/>
        <end position="389"/>
    </location>
</feature>
<dbReference type="InterPro" id="IPR008936">
    <property type="entry name" value="Rho_GTPase_activation_prot"/>
</dbReference>
<dbReference type="Pfam" id="PF00616">
    <property type="entry name" value="RasGAP"/>
    <property type="match status" value="1"/>
</dbReference>
<organism evidence="5 6">
    <name type="scientific">Syncephalis pseudoplumigaleata</name>
    <dbReference type="NCBI Taxonomy" id="1712513"/>
    <lineage>
        <taxon>Eukaryota</taxon>
        <taxon>Fungi</taxon>
        <taxon>Fungi incertae sedis</taxon>
        <taxon>Zoopagomycota</taxon>
        <taxon>Zoopagomycotina</taxon>
        <taxon>Zoopagomycetes</taxon>
        <taxon>Zoopagales</taxon>
        <taxon>Piptocephalidaceae</taxon>
        <taxon>Syncephalis</taxon>
    </lineage>
</organism>
<dbReference type="EMBL" id="KZ989181">
    <property type="protein sequence ID" value="RKP27599.1"/>
    <property type="molecule type" value="Genomic_DNA"/>
</dbReference>
<dbReference type="InterPro" id="IPR023152">
    <property type="entry name" value="RasGAP_CS"/>
</dbReference>
<dbReference type="Pfam" id="PF21877">
    <property type="entry name" value="PH_NF1"/>
    <property type="match status" value="1"/>
</dbReference>
<evidence type="ECO:0000259" key="4">
    <source>
        <dbReference type="PROSITE" id="PS50018"/>
    </source>
</evidence>
<evidence type="ECO:0000256" key="1">
    <source>
        <dbReference type="ARBA" id="ARBA00022468"/>
    </source>
</evidence>
<evidence type="ECO:0000313" key="5">
    <source>
        <dbReference type="EMBL" id="RKP27599.1"/>
    </source>
</evidence>
<keyword evidence="2" id="KW-0597">Phosphoprotein</keyword>
<evidence type="ECO:0000256" key="2">
    <source>
        <dbReference type="ARBA" id="ARBA00022553"/>
    </source>
</evidence>
<dbReference type="SMART" id="SM00323">
    <property type="entry name" value="RasGAP"/>
    <property type="match status" value="1"/>
</dbReference>
<dbReference type="InterPro" id="IPR001936">
    <property type="entry name" value="RasGAP_dom"/>
</dbReference>
<dbReference type="SUPFAM" id="SSF48350">
    <property type="entry name" value="GTPase activation domain, GAP"/>
    <property type="match status" value="1"/>
</dbReference>
<feature type="region of interest" description="Disordered" evidence="3">
    <location>
        <begin position="320"/>
        <end position="389"/>
    </location>
</feature>
<dbReference type="InterPro" id="IPR039360">
    <property type="entry name" value="Ras_GTPase"/>
</dbReference>
<reference evidence="6" key="1">
    <citation type="journal article" date="2018" name="Nat. Microbiol.">
        <title>Leveraging single-cell genomics to expand the fungal tree of life.</title>
        <authorList>
            <person name="Ahrendt S.R."/>
            <person name="Quandt C.A."/>
            <person name="Ciobanu D."/>
            <person name="Clum A."/>
            <person name="Salamov A."/>
            <person name="Andreopoulos B."/>
            <person name="Cheng J.F."/>
            <person name="Woyke T."/>
            <person name="Pelin A."/>
            <person name="Henrissat B."/>
            <person name="Reynolds N.K."/>
            <person name="Benny G.L."/>
            <person name="Smith M.E."/>
            <person name="James T.Y."/>
            <person name="Grigoriev I.V."/>
        </authorList>
    </citation>
    <scope>NUCLEOTIDE SEQUENCE [LARGE SCALE GENOMIC DNA]</scope>
    <source>
        <strain evidence="6">Benny S71-1</strain>
    </source>
</reference>
<dbReference type="PANTHER" id="PTHR10194:SF142">
    <property type="entry name" value="NEUROFIBROMIN"/>
    <property type="match status" value="1"/>
</dbReference>
<dbReference type="Gene3D" id="3.40.525.10">
    <property type="entry name" value="CRAL-TRIO lipid binding domain"/>
    <property type="match status" value="1"/>
</dbReference>
<dbReference type="InterPro" id="IPR011993">
    <property type="entry name" value="PH-like_dom_sf"/>
</dbReference>
<dbReference type="CDD" id="cd00170">
    <property type="entry name" value="SEC14"/>
    <property type="match status" value="1"/>
</dbReference>
<keyword evidence="6" id="KW-1185">Reference proteome</keyword>
<dbReference type="PANTHER" id="PTHR10194">
    <property type="entry name" value="RAS GTPASE-ACTIVATING PROTEINS"/>
    <property type="match status" value="1"/>
</dbReference>
<evidence type="ECO:0000313" key="6">
    <source>
        <dbReference type="Proteomes" id="UP000278143"/>
    </source>
</evidence>
<evidence type="ECO:0000256" key="3">
    <source>
        <dbReference type="SAM" id="MobiDB-lite"/>
    </source>
</evidence>
<sequence length="1536" mass="171078">TIDAGAHTTKNSHDLQVLLQQSREAVRDLAPLKDYTILALSNLLSANIESGLKYSLSMGYHDDPKTRTAFMQVLTNILYQGAEFEGLAENVKNDRYDKLVELLTESELCIALSLCEVCPVADIETVGQLLLTAVETRGETIRLLQYVIERELARTETAAEVFRRNCMATKLMAFYARMYGSEYLRITLQDLIQELIGNPQRWTLELDPDKMPRQLREICHFLSTVVGERFPKAKLTAVGGFIFLRFFCPAIVSPETHNISQSLRSKEVRRGLLLITKVIQNLANQVLFGTKETFMTSLNDFLDKNMAVVRKFLRDISEPVEPAIDTPSTTTTTTPSTTTMTTTTTPAGSVEAGRSGTTTASASPSTNHHSITGGGGGALSPTNVTSPTRANHRLSDADLIQLHKALYDNQERISREVAARRPGPRSIVGRTDGSAADQELYQAAAKRAYEKLSTILAQLGPPPDVPQSEPALPSGSRFGAANELFREFMQRNAHRNVDSIRSKRIFYEGGVSKAKNPVFYFIARRLIIEMTDMELFIYFVLHSLEPRLGKPFEIIVDLTHFGQQNEVQEQWITQFLQILPFNAEHNLTTVYLYNVCTKFKKFSKRLPRSVSNRLSKKGVFLSSMNELYEYIAPSEVRLPKATVSLDAEPAKVFSPVTKIAHYKLPMPTVMKITQDHVQVTSLRKQEIFGVSAFFNDVYRISDIDDVLLMVHRSDDSAVVIKYDRGNASLTFCSSKADAIFQSIRSARQRQELIKPTNILERVIRPSDVPGTLLNMALLNLGSGDANLRFASYNLLYSLCVTFNFSTESELLSVKGMCIPANSGSFVRSISEKLASTEPHLTLEFLTECFVGLNKSSKPLKSFCLEYMTPWLANLDRFIHVGSDDGQQGLNKVKELLHQLIELTVKETEMYPVVKTYVWTPLGRMDDLIPLILDAFVTYAVERGFSSQQAEVMANTTVTLSSYSVRGKLIARLRKVIANTSVQPKRALTEHESWDHIAVLIRFLLMMSFDNRLHVLQYLPELFHIVSLVAAIGPGMIRASVHGIVINIVQSLCTSLQLDNDNLRTVKFLLSELSEPKSLLLFGLNRSSVNAFMRSMEATTDTKEAMPLTSLETIVRMLLDVMTSGAPNTEYANAWRARWMSLVASTAFQFNPAIQPRAFVVLGCLARDAVDDDLLYQILVALKGALSLFEEGDCSLIVSIVMCLTSIAENLDASSKYLRQLFWLAIALIQIGHVPLFPSALNLMEVVLQTLEDNGFFQDELPADFLLRARETLFASPAIMAGYDHTSDGSETLNGSPSTERLPYINDMFTTNFPFAVATTVLKGLKHSQTITATTNALTTFLEISAQEPSKTVDPNLLGYLAPLLPGAARNSALKDLFWVIAVESDFDHPEGEQTYHCIFDKLDIPDQTTAMLLIALMITMLNSAEYEAEQLFLYGFLAEAATAMPQVFAMFYDSLLPKMNQMLCNSQVVPIIESIQSILFTMVSSPYLKGQRGQRAPLDELGFGGLAESGSFQHVTRAQKKAAADLASHTVERMVT</sequence>
<dbReference type="SUPFAM" id="SSF52087">
    <property type="entry name" value="CRAL/TRIO domain"/>
    <property type="match status" value="1"/>
</dbReference>
<feature type="non-terminal residue" evidence="5">
    <location>
        <position position="1"/>
    </location>
</feature>
<accession>A0A4V1J277</accession>
<dbReference type="InterPro" id="IPR001251">
    <property type="entry name" value="CRAL-TRIO_dom"/>
</dbReference>
<dbReference type="InterPro" id="IPR036865">
    <property type="entry name" value="CRAL-TRIO_dom_sf"/>
</dbReference>
<protein>
    <recommendedName>
        <fullName evidence="4">Ras-GAP domain-containing protein</fullName>
    </recommendedName>
</protein>
<dbReference type="Proteomes" id="UP000278143">
    <property type="component" value="Unassembled WGS sequence"/>
</dbReference>
<dbReference type="PROSITE" id="PS50018">
    <property type="entry name" value="RAS_GTPASE_ACTIV_2"/>
    <property type="match status" value="1"/>
</dbReference>
<dbReference type="Pfam" id="PF13716">
    <property type="entry name" value="CRAL_TRIO_2"/>
    <property type="match status" value="1"/>
</dbReference>
<dbReference type="InterPro" id="IPR016024">
    <property type="entry name" value="ARM-type_fold"/>
</dbReference>
<feature type="domain" description="Ras-GAP" evidence="4">
    <location>
        <begin position="122"/>
        <end position="284"/>
    </location>
</feature>
<dbReference type="Gene3D" id="2.30.29.30">
    <property type="entry name" value="Pleckstrin-homology domain (PH domain)/Phosphotyrosine-binding domain (PTB)"/>
    <property type="match status" value="1"/>
</dbReference>